<proteinExistence type="predicted"/>
<sequence>MVNTPALYIPVTPVGNVPAVIDAPVPPPPIAYVMLVNGEFTQISWASVPAADVRLMVALGLTVMVPVAVMFPHPPISVTV</sequence>
<dbReference type="EMBL" id="VSSQ01000171">
    <property type="protein sequence ID" value="MPL83023.1"/>
    <property type="molecule type" value="Genomic_DNA"/>
</dbReference>
<accession>A0A644UWI2</accession>
<reference evidence="1" key="1">
    <citation type="submission" date="2019-08" db="EMBL/GenBank/DDBJ databases">
        <authorList>
            <person name="Kucharzyk K."/>
            <person name="Murdoch R.W."/>
            <person name="Higgins S."/>
            <person name="Loffler F."/>
        </authorList>
    </citation>
    <scope>NUCLEOTIDE SEQUENCE</scope>
</reference>
<protein>
    <submittedName>
        <fullName evidence="1">Uncharacterized protein</fullName>
    </submittedName>
</protein>
<name>A0A644UWI2_9ZZZZ</name>
<organism evidence="1">
    <name type="scientific">bioreactor metagenome</name>
    <dbReference type="NCBI Taxonomy" id="1076179"/>
    <lineage>
        <taxon>unclassified sequences</taxon>
        <taxon>metagenomes</taxon>
        <taxon>ecological metagenomes</taxon>
    </lineage>
</organism>
<comment type="caution">
    <text evidence="1">The sequence shown here is derived from an EMBL/GenBank/DDBJ whole genome shotgun (WGS) entry which is preliminary data.</text>
</comment>
<gene>
    <name evidence="1" type="ORF">SDC9_28973</name>
</gene>
<evidence type="ECO:0000313" key="1">
    <source>
        <dbReference type="EMBL" id="MPL83023.1"/>
    </source>
</evidence>
<dbReference type="AlphaFoldDB" id="A0A644UWI2"/>